<name>A0A2P5ANE3_TREOI</name>
<dbReference type="Proteomes" id="UP000237000">
    <property type="component" value="Unassembled WGS sequence"/>
</dbReference>
<reference evidence="3" key="1">
    <citation type="submission" date="2016-06" db="EMBL/GenBank/DDBJ databases">
        <title>Parallel loss of symbiosis genes in relatives of nitrogen-fixing non-legume Parasponia.</title>
        <authorList>
            <person name="Van Velzen R."/>
            <person name="Holmer R."/>
            <person name="Bu F."/>
            <person name="Rutten L."/>
            <person name="Van Zeijl A."/>
            <person name="Liu W."/>
            <person name="Santuari L."/>
            <person name="Cao Q."/>
            <person name="Sharma T."/>
            <person name="Shen D."/>
            <person name="Roswanjaya Y."/>
            <person name="Wardhani T."/>
            <person name="Kalhor M.S."/>
            <person name="Jansen J."/>
            <person name="Van den Hoogen J."/>
            <person name="Gungor B."/>
            <person name="Hartog M."/>
            <person name="Hontelez J."/>
            <person name="Verver J."/>
            <person name="Yang W.-C."/>
            <person name="Schijlen E."/>
            <person name="Repin R."/>
            <person name="Schilthuizen M."/>
            <person name="Schranz E."/>
            <person name="Heidstra R."/>
            <person name="Miyata K."/>
            <person name="Fedorova E."/>
            <person name="Kohlen W."/>
            <person name="Bisseling T."/>
            <person name="Smit S."/>
            <person name="Geurts R."/>
        </authorList>
    </citation>
    <scope>NUCLEOTIDE SEQUENCE [LARGE SCALE GENOMIC DNA]</scope>
    <source>
        <strain evidence="3">cv. RG33-2</strain>
    </source>
</reference>
<feature type="compositionally biased region" description="Acidic residues" evidence="1">
    <location>
        <begin position="97"/>
        <end position="111"/>
    </location>
</feature>
<evidence type="ECO:0000256" key="1">
    <source>
        <dbReference type="SAM" id="MobiDB-lite"/>
    </source>
</evidence>
<keyword evidence="3" id="KW-1185">Reference proteome</keyword>
<accession>A0A2P5ANE3</accession>
<protein>
    <submittedName>
        <fullName evidence="2">Uncharacterized protein</fullName>
    </submittedName>
</protein>
<evidence type="ECO:0000313" key="2">
    <source>
        <dbReference type="EMBL" id="PON38040.1"/>
    </source>
</evidence>
<gene>
    <name evidence="2" type="ORF">TorRG33x02_345990</name>
</gene>
<dbReference type="InParanoid" id="A0A2P5ANE3"/>
<organism evidence="2 3">
    <name type="scientific">Trema orientale</name>
    <name type="common">Charcoal tree</name>
    <name type="synonym">Celtis orientalis</name>
    <dbReference type="NCBI Taxonomy" id="63057"/>
    <lineage>
        <taxon>Eukaryota</taxon>
        <taxon>Viridiplantae</taxon>
        <taxon>Streptophyta</taxon>
        <taxon>Embryophyta</taxon>
        <taxon>Tracheophyta</taxon>
        <taxon>Spermatophyta</taxon>
        <taxon>Magnoliopsida</taxon>
        <taxon>eudicotyledons</taxon>
        <taxon>Gunneridae</taxon>
        <taxon>Pentapetalae</taxon>
        <taxon>rosids</taxon>
        <taxon>fabids</taxon>
        <taxon>Rosales</taxon>
        <taxon>Cannabaceae</taxon>
        <taxon>Trema</taxon>
    </lineage>
</organism>
<evidence type="ECO:0000313" key="3">
    <source>
        <dbReference type="Proteomes" id="UP000237000"/>
    </source>
</evidence>
<sequence length="121" mass="13821">LNWKIVGDLTQHSGWNIPDIEDTHTELNVLQDSNSSNFILTVDLRHLEPISIPQENLMSHVQENNVNTNYDIEQGDGDFVNDVALEDNTILDYKEAEFEEEDNDTNDDVDEIPSSNQFDSN</sequence>
<dbReference type="AlphaFoldDB" id="A0A2P5ANE3"/>
<feature type="non-terminal residue" evidence="2">
    <location>
        <position position="1"/>
    </location>
</feature>
<comment type="caution">
    <text evidence="2">The sequence shown here is derived from an EMBL/GenBank/DDBJ whole genome shotgun (WGS) entry which is preliminary data.</text>
</comment>
<proteinExistence type="predicted"/>
<dbReference type="EMBL" id="JXTC01000766">
    <property type="protein sequence ID" value="PON38040.1"/>
    <property type="molecule type" value="Genomic_DNA"/>
</dbReference>
<feature type="region of interest" description="Disordered" evidence="1">
    <location>
        <begin position="97"/>
        <end position="121"/>
    </location>
</feature>